<dbReference type="PROSITE" id="PS51257">
    <property type="entry name" value="PROKAR_LIPOPROTEIN"/>
    <property type="match status" value="1"/>
</dbReference>
<dbReference type="EMBL" id="CP002021">
    <property type="protein sequence ID" value="ADG31055.1"/>
    <property type="molecule type" value="Genomic_DNA"/>
</dbReference>
<protein>
    <recommendedName>
        <fullName evidence="2">Lipoprotein</fullName>
    </recommendedName>
</protein>
<dbReference type="STRING" id="75379.Tint_1685"/>
<gene>
    <name evidence="1" type="ordered locus">Tint_1685</name>
</gene>
<evidence type="ECO:0000313" key="1">
    <source>
        <dbReference type="EMBL" id="ADG31055.1"/>
    </source>
</evidence>
<name>D5X1Q9_THIK1</name>
<dbReference type="KEGG" id="tin:Tint_1685"/>
<dbReference type="HOGENOM" id="CLU_2636936_0_0_4"/>
<evidence type="ECO:0008006" key="2">
    <source>
        <dbReference type="Google" id="ProtNLM"/>
    </source>
</evidence>
<organism evidence="1">
    <name type="scientific">Thiomonas intermedia (strain K12)</name>
    <name type="common">Thiobacillus intermedius</name>
    <dbReference type="NCBI Taxonomy" id="75379"/>
    <lineage>
        <taxon>Bacteria</taxon>
        <taxon>Pseudomonadati</taxon>
        <taxon>Pseudomonadota</taxon>
        <taxon>Betaproteobacteria</taxon>
        <taxon>Burkholderiales</taxon>
        <taxon>Thiomonas</taxon>
    </lineage>
</organism>
<reference evidence="1" key="1">
    <citation type="submission" date="2010-04" db="EMBL/GenBank/DDBJ databases">
        <title>Complete sequence of Thiomonas intermedia K12.</title>
        <authorList>
            <consortium name="US DOE Joint Genome Institute"/>
            <person name="Lucas S."/>
            <person name="Copeland A."/>
            <person name="Lapidus A."/>
            <person name="Cheng J.-F."/>
            <person name="Bruce D."/>
            <person name="Goodwin L."/>
            <person name="Pitluck S."/>
            <person name="Davenport K."/>
            <person name="Detter J.C."/>
            <person name="Han C."/>
            <person name="Tapia R."/>
            <person name="Land M."/>
            <person name="Hauser L."/>
            <person name="Kyrpides N."/>
            <person name="Ovchinnikova G."/>
            <person name="Kerfeld C.A."/>
            <person name="Cannon G.C."/>
            <person name="Heinhorst S."/>
            <person name="Woyke T."/>
        </authorList>
    </citation>
    <scope>NUCLEOTIDE SEQUENCE [LARGE SCALE GENOMIC DNA]</scope>
    <source>
        <strain evidence="1">K12</strain>
    </source>
</reference>
<dbReference type="AlphaFoldDB" id="D5X1Q9"/>
<proteinExistence type="predicted"/>
<accession>D5X1Q9</accession>
<sequence>MTRAMKVLRRAVRSRRLQLISVAVAGSLLLGGCYVAPLAPARVSGAVIVRPEGGGCWHPGWRGPYGAWHPGHWGVCG</sequence>